<reference evidence="1 2" key="1">
    <citation type="submission" date="2019-05" db="EMBL/GenBank/DDBJ databases">
        <title>Another draft genome of Portunus trituberculatus and its Hox gene families provides insights of decapod evolution.</title>
        <authorList>
            <person name="Jeong J.-H."/>
            <person name="Song I."/>
            <person name="Kim S."/>
            <person name="Choi T."/>
            <person name="Kim D."/>
            <person name="Ryu S."/>
            <person name="Kim W."/>
        </authorList>
    </citation>
    <scope>NUCLEOTIDE SEQUENCE [LARGE SCALE GENOMIC DNA]</scope>
    <source>
        <tissue evidence="1">Muscle</tissue>
    </source>
</reference>
<evidence type="ECO:0000313" key="1">
    <source>
        <dbReference type="EMBL" id="MPC71406.1"/>
    </source>
</evidence>
<name>A0A5B7HN80_PORTR</name>
<keyword evidence="2" id="KW-1185">Reference proteome</keyword>
<evidence type="ECO:0000313" key="2">
    <source>
        <dbReference type="Proteomes" id="UP000324222"/>
    </source>
</evidence>
<proteinExistence type="predicted"/>
<comment type="caution">
    <text evidence="1">The sequence shown here is derived from an EMBL/GenBank/DDBJ whole genome shotgun (WGS) entry which is preliminary data.</text>
</comment>
<dbReference type="EMBL" id="VSRR010032825">
    <property type="protein sequence ID" value="MPC71406.1"/>
    <property type="molecule type" value="Genomic_DNA"/>
</dbReference>
<accession>A0A5B7HN80</accession>
<sequence length="44" mass="4973">MVPERFSIFILVTIWRFYTASETHVGIKIVKTVAIHLLTSIGPS</sequence>
<gene>
    <name evidence="1" type="ORF">E2C01_065684</name>
</gene>
<dbReference type="Proteomes" id="UP000324222">
    <property type="component" value="Unassembled WGS sequence"/>
</dbReference>
<dbReference type="AlphaFoldDB" id="A0A5B7HN80"/>
<organism evidence="1 2">
    <name type="scientific">Portunus trituberculatus</name>
    <name type="common">Swimming crab</name>
    <name type="synonym">Neptunus trituberculatus</name>
    <dbReference type="NCBI Taxonomy" id="210409"/>
    <lineage>
        <taxon>Eukaryota</taxon>
        <taxon>Metazoa</taxon>
        <taxon>Ecdysozoa</taxon>
        <taxon>Arthropoda</taxon>
        <taxon>Crustacea</taxon>
        <taxon>Multicrustacea</taxon>
        <taxon>Malacostraca</taxon>
        <taxon>Eumalacostraca</taxon>
        <taxon>Eucarida</taxon>
        <taxon>Decapoda</taxon>
        <taxon>Pleocyemata</taxon>
        <taxon>Brachyura</taxon>
        <taxon>Eubrachyura</taxon>
        <taxon>Portunoidea</taxon>
        <taxon>Portunidae</taxon>
        <taxon>Portuninae</taxon>
        <taxon>Portunus</taxon>
    </lineage>
</organism>
<protein>
    <submittedName>
        <fullName evidence="1">Uncharacterized protein</fullName>
    </submittedName>
</protein>